<dbReference type="eggNOG" id="COG0560">
    <property type="taxonomic scope" value="Bacteria"/>
</dbReference>
<evidence type="ECO:0000313" key="14">
    <source>
        <dbReference type="EMBL" id="CAQ02061.1"/>
    </source>
</evidence>
<evidence type="ECO:0000256" key="9">
    <source>
        <dbReference type="ARBA" id="ARBA00023299"/>
    </source>
</evidence>
<evidence type="ECO:0000256" key="7">
    <source>
        <dbReference type="ARBA" id="ARBA00022801"/>
    </source>
</evidence>
<evidence type="ECO:0000256" key="5">
    <source>
        <dbReference type="ARBA" id="ARBA00022605"/>
    </source>
</evidence>
<dbReference type="SUPFAM" id="SSF56784">
    <property type="entry name" value="HAD-like"/>
    <property type="match status" value="1"/>
</dbReference>
<evidence type="ECO:0000256" key="3">
    <source>
        <dbReference type="ARBA" id="ARBA00009184"/>
    </source>
</evidence>
<dbReference type="InterPro" id="IPR050582">
    <property type="entry name" value="HAD-like_SerB"/>
</dbReference>
<reference evidence="14 15" key="1">
    <citation type="journal article" date="2008" name="J. Bacteriol.">
        <title>Genome of the actinomycete plant pathogen Clavibacter michiganensis subsp. sepedonicus suggests recent niche adaptation.</title>
        <authorList>
            <person name="Bentley S.D."/>
            <person name="Corton C."/>
            <person name="Brown S.E."/>
            <person name="Barron A."/>
            <person name="Clark L."/>
            <person name="Doggett J."/>
            <person name="Harris B."/>
            <person name="Ormond D."/>
            <person name="Quail M.A."/>
            <person name="May G."/>
            <person name="Francis D."/>
            <person name="Knudson D."/>
            <person name="Parkhill J."/>
            <person name="Ishimaru C.A."/>
        </authorList>
    </citation>
    <scope>NUCLEOTIDE SEQUENCE [LARGE SCALE GENOMIC DNA]</scope>
    <source>
        <strain evidence="15">ATCC 33113 / DSM 20744 / JCM 9667 / LMG 2889 / ICMP 2535 / C-1</strain>
    </source>
</reference>
<protein>
    <recommendedName>
        <fullName evidence="4">phosphoserine phosphatase</fullName>
        <ecNumber evidence="4">3.1.3.3</ecNumber>
    </recommendedName>
    <alternativeName>
        <fullName evidence="10">O-phosphoserine phosphohydrolase</fullName>
    </alternativeName>
</protein>
<dbReference type="KEGG" id="cms:CMS1964"/>
<evidence type="ECO:0000256" key="13">
    <source>
        <dbReference type="PIRSR" id="PIRSR604469-1"/>
    </source>
</evidence>
<evidence type="ECO:0000256" key="1">
    <source>
        <dbReference type="ARBA" id="ARBA00001946"/>
    </source>
</evidence>
<evidence type="ECO:0000256" key="11">
    <source>
        <dbReference type="ARBA" id="ARBA00048138"/>
    </source>
</evidence>
<proteinExistence type="inferred from homology"/>
<comment type="pathway">
    <text evidence="2">Amino-acid biosynthesis; L-serine biosynthesis; L-serine from 3-phospho-D-glycerate: step 3/3.</text>
</comment>
<accession>B0REG9</accession>
<keyword evidence="15" id="KW-1185">Reference proteome</keyword>
<feature type="active site" description="Nucleophile" evidence="13">
    <location>
        <position position="29"/>
    </location>
</feature>
<evidence type="ECO:0000256" key="4">
    <source>
        <dbReference type="ARBA" id="ARBA00012640"/>
    </source>
</evidence>
<dbReference type="NCBIfam" id="TIGR00338">
    <property type="entry name" value="serB"/>
    <property type="match status" value="1"/>
</dbReference>
<dbReference type="GO" id="GO:0036424">
    <property type="term" value="F:L-phosphoserine phosphatase activity"/>
    <property type="evidence" value="ECO:0007669"/>
    <property type="project" value="InterPro"/>
</dbReference>
<feature type="active site" description="Proton donor" evidence="13">
    <location>
        <position position="31"/>
    </location>
</feature>
<dbReference type="GO" id="GO:0000287">
    <property type="term" value="F:magnesium ion binding"/>
    <property type="evidence" value="ECO:0007669"/>
    <property type="project" value="TreeGrafter"/>
</dbReference>
<dbReference type="InterPro" id="IPR023214">
    <property type="entry name" value="HAD_sf"/>
</dbReference>
<dbReference type="SFLD" id="SFLDS00003">
    <property type="entry name" value="Haloacid_Dehalogenase"/>
    <property type="match status" value="1"/>
</dbReference>
<keyword evidence="6" id="KW-0479">Metal-binding</keyword>
<dbReference type="STRING" id="31964.CMS1964"/>
<dbReference type="HOGENOM" id="CLU_036368_4_3_11"/>
<dbReference type="Proteomes" id="UP000001318">
    <property type="component" value="Chromosome"/>
</dbReference>
<keyword evidence="8" id="KW-0460">Magnesium</keyword>
<dbReference type="SFLD" id="SFLDG01137">
    <property type="entry name" value="C1.6.1:_Phosphoserine_Phosphat"/>
    <property type="match status" value="1"/>
</dbReference>
<dbReference type="NCBIfam" id="TIGR01488">
    <property type="entry name" value="HAD-SF-IB"/>
    <property type="match status" value="1"/>
</dbReference>
<dbReference type="EC" id="3.1.3.3" evidence="4"/>
<evidence type="ECO:0000256" key="12">
    <source>
        <dbReference type="ARBA" id="ARBA00048523"/>
    </source>
</evidence>
<dbReference type="AlphaFoldDB" id="B0REG9"/>
<dbReference type="InterPro" id="IPR004469">
    <property type="entry name" value="PSP"/>
</dbReference>
<dbReference type="GO" id="GO:0005737">
    <property type="term" value="C:cytoplasm"/>
    <property type="evidence" value="ECO:0007669"/>
    <property type="project" value="TreeGrafter"/>
</dbReference>
<dbReference type="PANTHER" id="PTHR43344">
    <property type="entry name" value="PHOSPHOSERINE PHOSPHATASE"/>
    <property type="match status" value="1"/>
</dbReference>
<comment type="catalytic activity">
    <reaction evidence="12">
        <text>O-phospho-D-serine + H2O = D-serine + phosphate</text>
        <dbReference type="Rhea" id="RHEA:24873"/>
        <dbReference type="ChEBI" id="CHEBI:15377"/>
        <dbReference type="ChEBI" id="CHEBI:35247"/>
        <dbReference type="ChEBI" id="CHEBI:43474"/>
        <dbReference type="ChEBI" id="CHEBI:58680"/>
        <dbReference type="EC" id="3.1.3.3"/>
    </reaction>
</comment>
<dbReference type="RefSeq" id="WP_012299292.1">
    <property type="nucleotide sequence ID" value="NC_010407.1"/>
</dbReference>
<dbReference type="GO" id="GO:0006564">
    <property type="term" value="P:L-serine biosynthetic process"/>
    <property type="evidence" value="ECO:0007669"/>
    <property type="project" value="UniProtKB-KW"/>
</dbReference>
<evidence type="ECO:0000256" key="10">
    <source>
        <dbReference type="ARBA" id="ARBA00031693"/>
    </source>
</evidence>
<keyword evidence="9" id="KW-0718">Serine biosynthesis</keyword>
<evidence type="ECO:0000256" key="2">
    <source>
        <dbReference type="ARBA" id="ARBA00005135"/>
    </source>
</evidence>
<dbReference type="SFLD" id="SFLDF00029">
    <property type="entry name" value="phosphoserine_phosphatase"/>
    <property type="match status" value="1"/>
</dbReference>
<dbReference type="UniPathway" id="UPA00135">
    <property type="reaction ID" value="UER00198"/>
</dbReference>
<comment type="catalytic activity">
    <reaction evidence="11">
        <text>O-phospho-L-serine + H2O = L-serine + phosphate</text>
        <dbReference type="Rhea" id="RHEA:21208"/>
        <dbReference type="ChEBI" id="CHEBI:15377"/>
        <dbReference type="ChEBI" id="CHEBI:33384"/>
        <dbReference type="ChEBI" id="CHEBI:43474"/>
        <dbReference type="ChEBI" id="CHEBI:57524"/>
        <dbReference type="EC" id="3.1.3.3"/>
    </reaction>
</comment>
<dbReference type="InterPro" id="IPR036412">
    <property type="entry name" value="HAD-like_sf"/>
</dbReference>
<dbReference type="Pfam" id="PF12710">
    <property type="entry name" value="HAD"/>
    <property type="match status" value="1"/>
</dbReference>
<comment type="cofactor">
    <cofactor evidence="1">
        <name>Mg(2+)</name>
        <dbReference type="ChEBI" id="CHEBI:18420"/>
    </cofactor>
</comment>
<keyword evidence="7 14" id="KW-0378">Hydrolase</keyword>
<comment type="similarity">
    <text evidence="3">Belongs to the HAD-like hydrolase superfamily. SerB family.</text>
</comment>
<dbReference type="EMBL" id="AM849034">
    <property type="protein sequence ID" value="CAQ02061.1"/>
    <property type="molecule type" value="Genomic_DNA"/>
</dbReference>
<dbReference type="GeneID" id="29470489"/>
<evidence type="ECO:0000256" key="8">
    <source>
        <dbReference type="ARBA" id="ARBA00022842"/>
    </source>
</evidence>
<sequence length="232" mass="24578">MSAPSTLTTTTTPAPLVARALPRMLVVLDVDSTLIEDEAIELLAAEAGSLEEVAAVTERAMRGELDFAESLRSRVATLAGLPVSVHAQVGARIRVTPGAARMIQGLHEAGHVVAVVSGGFHELLDPLAERLGLDLWRANRLETTEGRLTGRVSGPVIDADAKRAAVEEWSRDLGIPLARVVAVGDGANDLEMMHVAGLAVAFDAKPAVRRRADVCIDRRDLAQVLALLGLPR</sequence>
<name>B0REG9_CLASE</name>
<keyword evidence="5" id="KW-0028">Amino-acid biosynthesis</keyword>
<evidence type="ECO:0000256" key="6">
    <source>
        <dbReference type="ARBA" id="ARBA00022723"/>
    </source>
</evidence>
<dbReference type="Gene3D" id="3.40.50.1000">
    <property type="entry name" value="HAD superfamily/HAD-like"/>
    <property type="match status" value="1"/>
</dbReference>
<gene>
    <name evidence="14" type="primary">serB</name>
    <name evidence="14" type="ordered locus">CMS1964</name>
</gene>
<evidence type="ECO:0000313" key="15">
    <source>
        <dbReference type="Proteomes" id="UP000001318"/>
    </source>
</evidence>
<organism evidence="14 15">
    <name type="scientific">Clavibacter sepedonicus</name>
    <name type="common">Clavibacter michiganensis subsp. sepedonicus</name>
    <dbReference type="NCBI Taxonomy" id="31964"/>
    <lineage>
        <taxon>Bacteria</taxon>
        <taxon>Bacillati</taxon>
        <taxon>Actinomycetota</taxon>
        <taxon>Actinomycetes</taxon>
        <taxon>Micrococcales</taxon>
        <taxon>Microbacteriaceae</taxon>
        <taxon>Clavibacter</taxon>
    </lineage>
</organism>
<dbReference type="SFLD" id="SFLDG01136">
    <property type="entry name" value="C1.6:_Phosphoserine_Phosphatas"/>
    <property type="match status" value="1"/>
</dbReference>
<dbReference type="PANTHER" id="PTHR43344:SF2">
    <property type="entry name" value="PHOSPHOSERINE PHOSPHATASE"/>
    <property type="match status" value="1"/>
</dbReference>